<organism evidence="4 5">
    <name type="scientific">Cupriavidus campinensis</name>
    <dbReference type="NCBI Taxonomy" id="151783"/>
    <lineage>
        <taxon>Bacteria</taxon>
        <taxon>Pseudomonadati</taxon>
        <taxon>Pseudomonadota</taxon>
        <taxon>Betaproteobacteria</taxon>
        <taxon>Burkholderiales</taxon>
        <taxon>Burkholderiaceae</taxon>
        <taxon>Cupriavidus</taxon>
    </lineage>
</organism>
<proteinExistence type="predicted"/>
<evidence type="ECO:0000259" key="3">
    <source>
        <dbReference type="Pfam" id="PF13439"/>
    </source>
</evidence>
<dbReference type="Pfam" id="PF13439">
    <property type="entry name" value="Glyco_transf_4"/>
    <property type="match status" value="1"/>
</dbReference>
<feature type="region of interest" description="Disordered" evidence="1">
    <location>
        <begin position="373"/>
        <end position="400"/>
    </location>
</feature>
<protein>
    <submittedName>
        <fullName evidence="4">Glycosyltransferase family 4 protein</fullName>
    </submittedName>
</protein>
<gene>
    <name evidence="4" type="ORF">FGG12_22330</name>
</gene>
<dbReference type="PANTHER" id="PTHR45947:SF3">
    <property type="entry name" value="SULFOQUINOVOSYL TRANSFERASE SQD2"/>
    <property type="match status" value="1"/>
</dbReference>
<evidence type="ECO:0000313" key="5">
    <source>
        <dbReference type="Proteomes" id="UP000318943"/>
    </source>
</evidence>
<dbReference type="PANTHER" id="PTHR45947">
    <property type="entry name" value="SULFOQUINOVOSYL TRANSFERASE SQD2"/>
    <property type="match status" value="1"/>
</dbReference>
<dbReference type="Pfam" id="PF00534">
    <property type="entry name" value="Glycos_transf_1"/>
    <property type="match status" value="1"/>
</dbReference>
<dbReference type="InterPro" id="IPR028098">
    <property type="entry name" value="Glyco_trans_4-like_N"/>
</dbReference>
<feature type="domain" description="Glycosyltransferase subfamily 4-like N-terminal" evidence="3">
    <location>
        <begin position="15"/>
        <end position="189"/>
    </location>
</feature>
<comment type="caution">
    <text evidence="4">The sequence shown here is derived from an EMBL/GenBank/DDBJ whole genome shotgun (WGS) entry which is preliminary data.</text>
</comment>
<reference evidence="4 5" key="1">
    <citation type="submission" date="2019-05" db="EMBL/GenBank/DDBJ databases">
        <title>Whole genome sequence analysis of Cupriavidus campinensis S14E4C strain.</title>
        <authorList>
            <person name="Abbaszade G."/>
            <person name="Szabo A."/>
            <person name="Toumi M."/>
            <person name="Toth E."/>
        </authorList>
    </citation>
    <scope>NUCLEOTIDE SEQUENCE [LARGE SCALE GENOMIC DNA]</scope>
    <source>
        <strain evidence="4 5">S14E4C</strain>
    </source>
</reference>
<feature type="domain" description="Glycosyl transferase family 1" evidence="2">
    <location>
        <begin position="198"/>
        <end position="337"/>
    </location>
</feature>
<dbReference type="Gene3D" id="3.40.50.2000">
    <property type="entry name" value="Glycogen Phosphorylase B"/>
    <property type="match status" value="2"/>
</dbReference>
<evidence type="ECO:0000256" key="1">
    <source>
        <dbReference type="SAM" id="MobiDB-lite"/>
    </source>
</evidence>
<dbReference type="EMBL" id="VCIZ01000015">
    <property type="protein sequence ID" value="TSP10517.1"/>
    <property type="molecule type" value="Genomic_DNA"/>
</dbReference>
<accession>A0ABY3EHX0</accession>
<sequence length="400" mass="44658">MKVAVVHDWLVAYAGAERVLEQILRCFPGADVFSLIDFAEERAFLQGRPVTTSFIQRLPFARTRYRGYLPLMPLAIEQLDVSGYDLVISSSHAVAKGVLTGPDQLHISYVHTPIRYAWDLQHQYLRESNLQYGLRSVLARMLLHYIRNWDARTRDGVDHYIANSAFVGRRIRKIYGRHASVIHPPVDVEAFVPGGPREDYYVTVSRLVPYKRVPLIAEAFARMPDRKLVIVGTGPELDKVRQAAGPNVQVMGHLPFEAMRRTMQQARAFLFAAEEDFGISVVEAQACGTPVIAYGRGGALETVRDEQSAMPTGLFFAEQSVPAIIDAVERFERQPELFRPEYCRLNAEQFSADQFREALLGFVARAQAMAAGGKSSGGGDGASRPVRDDQLDGFAGWRDG</sequence>
<dbReference type="Proteomes" id="UP000318943">
    <property type="component" value="Unassembled WGS sequence"/>
</dbReference>
<dbReference type="SUPFAM" id="SSF53756">
    <property type="entry name" value="UDP-Glycosyltransferase/glycogen phosphorylase"/>
    <property type="match status" value="1"/>
</dbReference>
<dbReference type="InterPro" id="IPR001296">
    <property type="entry name" value="Glyco_trans_1"/>
</dbReference>
<dbReference type="CDD" id="cd03804">
    <property type="entry name" value="GT4_WbaZ-like"/>
    <property type="match status" value="1"/>
</dbReference>
<evidence type="ECO:0000313" key="4">
    <source>
        <dbReference type="EMBL" id="TSP10517.1"/>
    </source>
</evidence>
<dbReference type="InterPro" id="IPR050194">
    <property type="entry name" value="Glycosyltransferase_grp1"/>
</dbReference>
<keyword evidence="5" id="KW-1185">Reference proteome</keyword>
<name>A0ABY3EHX0_9BURK</name>
<evidence type="ECO:0000259" key="2">
    <source>
        <dbReference type="Pfam" id="PF00534"/>
    </source>
</evidence>